<feature type="domain" description="KIB1-4 beta-propeller" evidence="1">
    <location>
        <begin position="89"/>
        <end position="288"/>
    </location>
</feature>
<reference evidence="2" key="1">
    <citation type="submission" date="2020-05" db="EMBL/GenBank/DDBJ databases">
        <title>WGS assembly of Panicum virgatum.</title>
        <authorList>
            <person name="Lovell J.T."/>
            <person name="Jenkins J."/>
            <person name="Shu S."/>
            <person name="Juenger T.E."/>
            <person name="Schmutz J."/>
        </authorList>
    </citation>
    <scope>NUCLEOTIDE SEQUENCE</scope>
    <source>
        <strain evidence="2">AP13</strain>
    </source>
</reference>
<comment type="caution">
    <text evidence="2">The sequence shown here is derived from an EMBL/GenBank/DDBJ whole genome shotgun (WGS) entry which is preliminary data.</text>
</comment>
<sequence length="326" mass="35615">MASAAPQALGGRDWANLTAGPAGAIAERVLSNDYVDLLRFRAVCRAWRAGSAHLRAHGALDRRFHPPRWTLLPFASATSRTRRLFLNVVTGETVLLVLPDLRSCYLLGHTAEGLLVLCRKGTHAVQLLNPMTGQLADLPHAASLLRSSGDALRHKLRNLEARAASFLSVAKPGDLQWTRLTFHDGIISALPFQGRIFLVNSKNISVVGTAASQAQPPRRTLILCYHVRPADEPCNHRRCSVYRVKLDSRDMASLATLQGKALFTGTRRAVLVSAAVSSSIDDDTVYVCTYNEVTHQLKVMACDLLFLLPNCKGLSFKFVATNRVAG</sequence>
<dbReference type="InterPro" id="IPR005174">
    <property type="entry name" value="KIB1-4_b-propeller"/>
</dbReference>
<name>A0A8T0VW31_PANVG</name>
<dbReference type="PANTHER" id="PTHR33165">
    <property type="entry name" value="F-BOX DOMAIN CONTAINING PROTEIN-LIKE-RELATED"/>
    <property type="match status" value="1"/>
</dbReference>
<protein>
    <recommendedName>
        <fullName evidence="1">KIB1-4 beta-propeller domain-containing protein</fullName>
    </recommendedName>
</protein>
<proteinExistence type="predicted"/>
<dbReference type="PANTHER" id="PTHR33165:SF57">
    <property type="entry name" value="OS10G0568000 PROTEIN"/>
    <property type="match status" value="1"/>
</dbReference>
<evidence type="ECO:0000313" key="2">
    <source>
        <dbReference type="EMBL" id="KAG2637856.1"/>
    </source>
</evidence>
<dbReference type="AlphaFoldDB" id="A0A8T0VW31"/>
<accession>A0A8T0VW31</accession>
<dbReference type="Proteomes" id="UP000823388">
    <property type="component" value="Chromosome 2N"/>
</dbReference>
<organism evidence="2 3">
    <name type="scientific">Panicum virgatum</name>
    <name type="common">Blackwell switchgrass</name>
    <dbReference type="NCBI Taxonomy" id="38727"/>
    <lineage>
        <taxon>Eukaryota</taxon>
        <taxon>Viridiplantae</taxon>
        <taxon>Streptophyta</taxon>
        <taxon>Embryophyta</taxon>
        <taxon>Tracheophyta</taxon>
        <taxon>Spermatophyta</taxon>
        <taxon>Magnoliopsida</taxon>
        <taxon>Liliopsida</taxon>
        <taxon>Poales</taxon>
        <taxon>Poaceae</taxon>
        <taxon>PACMAD clade</taxon>
        <taxon>Panicoideae</taxon>
        <taxon>Panicodae</taxon>
        <taxon>Paniceae</taxon>
        <taxon>Panicinae</taxon>
        <taxon>Panicum</taxon>
        <taxon>Panicum sect. Hiantes</taxon>
    </lineage>
</organism>
<evidence type="ECO:0000259" key="1">
    <source>
        <dbReference type="Pfam" id="PF03478"/>
    </source>
</evidence>
<dbReference type="Pfam" id="PF03478">
    <property type="entry name" value="Beta-prop_KIB1-4"/>
    <property type="match status" value="1"/>
</dbReference>
<gene>
    <name evidence="2" type="ORF">PVAP13_2NG549300</name>
</gene>
<dbReference type="EMBL" id="CM029040">
    <property type="protein sequence ID" value="KAG2637856.1"/>
    <property type="molecule type" value="Genomic_DNA"/>
</dbReference>
<keyword evidence="3" id="KW-1185">Reference proteome</keyword>
<evidence type="ECO:0000313" key="3">
    <source>
        <dbReference type="Proteomes" id="UP000823388"/>
    </source>
</evidence>